<dbReference type="AlphaFoldDB" id="A0A134BDK5"/>
<proteinExistence type="predicted"/>
<evidence type="ECO:0000313" key="2">
    <source>
        <dbReference type="Proteomes" id="UP000070531"/>
    </source>
</evidence>
<accession>A0A134BDK5</accession>
<dbReference type="EMBL" id="LSDL01000050">
    <property type="protein sequence ID" value="KXB78008.1"/>
    <property type="molecule type" value="Genomic_DNA"/>
</dbReference>
<dbReference type="PATRIC" id="fig|419005.5.peg.1057"/>
<reference evidence="1 2" key="1">
    <citation type="submission" date="2016-01" db="EMBL/GenBank/DDBJ databases">
        <authorList>
            <person name="Oliw E.H."/>
        </authorList>
    </citation>
    <scope>NUCLEOTIDE SEQUENCE [LARGE SCALE GENOMIC DNA]</scope>
    <source>
        <strain evidence="1 2">DNF00307</strain>
    </source>
</reference>
<gene>
    <name evidence="1" type="ORF">HMPREF1860_01050</name>
</gene>
<dbReference type="Proteomes" id="UP000070531">
    <property type="component" value="Unassembled WGS sequence"/>
</dbReference>
<name>A0A134BDK5_9BACT</name>
<evidence type="ECO:0000313" key="1">
    <source>
        <dbReference type="EMBL" id="KXB78008.1"/>
    </source>
</evidence>
<comment type="caution">
    <text evidence="1">The sequence shown here is derived from an EMBL/GenBank/DDBJ whole genome shotgun (WGS) entry which is preliminary data.</text>
</comment>
<protein>
    <submittedName>
        <fullName evidence="1">Uncharacterized protein</fullName>
    </submittedName>
</protein>
<organism evidence="1">
    <name type="scientific">Prevotella amnii</name>
    <dbReference type="NCBI Taxonomy" id="419005"/>
    <lineage>
        <taxon>Bacteria</taxon>
        <taxon>Pseudomonadati</taxon>
        <taxon>Bacteroidota</taxon>
        <taxon>Bacteroidia</taxon>
        <taxon>Bacteroidales</taxon>
        <taxon>Prevotellaceae</taxon>
        <taxon>Prevotella</taxon>
    </lineage>
</organism>
<sequence length="54" mass="6457">MLKKRFSYCFCYYVIIIKEPPSYAAVAAFLSKVSYSSYELKGHFLMLIKYIFKR</sequence>